<dbReference type="InterPro" id="IPR029058">
    <property type="entry name" value="AB_hydrolase_fold"/>
</dbReference>
<reference evidence="4 5" key="1">
    <citation type="journal article" date="2023" name="Mol. Ecol. Resour.">
        <title>Chromosome-level genome assembly of a triploid poplar Populus alba 'Berolinensis'.</title>
        <authorList>
            <person name="Chen S."/>
            <person name="Yu Y."/>
            <person name="Wang X."/>
            <person name="Wang S."/>
            <person name="Zhang T."/>
            <person name="Zhou Y."/>
            <person name="He R."/>
            <person name="Meng N."/>
            <person name="Wang Y."/>
            <person name="Liu W."/>
            <person name="Liu Z."/>
            <person name="Liu J."/>
            <person name="Guo Q."/>
            <person name="Huang H."/>
            <person name="Sederoff R.R."/>
            <person name="Wang G."/>
            <person name="Qu G."/>
            <person name="Chen S."/>
        </authorList>
    </citation>
    <scope>NUCLEOTIDE SEQUENCE [LARGE SCALE GENOMIC DNA]</scope>
    <source>
        <strain evidence="4">SC-2020</strain>
    </source>
</reference>
<dbReference type="InterPro" id="IPR000639">
    <property type="entry name" value="Epox_hydrolase-like"/>
</dbReference>
<keyword evidence="1" id="KW-0378">Hydrolase</keyword>
<organism evidence="4 5">
    <name type="scientific">Populus alba x Populus x berolinensis</name>
    <dbReference type="NCBI Taxonomy" id="444605"/>
    <lineage>
        <taxon>Eukaryota</taxon>
        <taxon>Viridiplantae</taxon>
        <taxon>Streptophyta</taxon>
        <taxon>Embryophyta</taxon>
        <taxon>Tracheophyta</taxon>
        <taxon>Spermatophyta</taxon>
        <taxon>Magnoliopsida</taxon>
        <taxon>eudicotyledons</taxon>
        <taxon>Gunneridae</taxon>
        <taxon>Pentapetalae</taxon>
        <taxon>rosids</taxon>
        <taxon>fabids</taxon>
        <taxon>Malpighiales</taxon>
        <taxon>Salicaceae</taxon>
        <taxon>Saliceae</taxon>
        <taxon>Populus</taxon>
    </lineage>
</organism>
<dbReference type="PRINTS" id="PR00412">
    <property type="entry name" value="EPOXHYDRLASE"/>
</dbReference>
<dbReference type="PANTHER" id="PTHR43329">
    <property type="entry name" value="EPOXIDE HYDROLASE"/>
    <property type="match status" value="1"/>
</dbReference>
<comment type="similarity">
    <text evidence="2">Belongs to the AB hydrolase superfamily. Epoxide hydrolase family.</text>
</comment>
<dbReference type="Gene3D" id="3.40.50.1820">
    <property type="entry name" value="alpha/beta hydrolase"/>
    <property type="match status" value="1"/>
</dbReference>
<sequence>MHVAEKGQGPLVLLIHGFPELWSSWTRQINHLAAHGDHVVAPDLRQYGVSDCPQDPSSYTINSPYRQRRLDWPSQ</sequence>
<dbReference type="AlphaFoldDB" id="A0AAD6R334"/>
<comment type="caution">
    <text evidence="4">The sequence shown here is derived from an EMBL/GenBank/DDBJ whole genome shotgun (WGS) entry which is preliminary data.</text>
</comment>
<evidence type="ECO:0000259" key="3">
    <source>
        <dbReference type="Pfam" id="PF00561"/>
    </source>
</evidence>
<dbReference type="Proteomes" id="UP001164929">
    <property type="component" value="Chromosome 4"/>
</dbReference>
<dbReference type="Pfam" id="PF00561">
    <property type="entry name" value="Abhydrolase_1"/>
    <property type="match status" value="1"/>
</dbReference>
<evidence type="ECO:0000256" key="2">
    <source>
        <dbReference type="ARBA" id="ARBA00038334"/>
    </source>
</evidence>
<proteinExistence type="inferred from homology"/>
<gene>
    <name evidence="4" type="ORF">NC653_011668</name>
</gene>
<dbReference type="EMBL" id="JAQIZT010000004">
    <property type="protein sequence ID" value="KAJ7001308.1"/>
    <property type="molecule type" value="Genomic_DNA"/>
</dbReference>
<evidence type="ECO:0000313" key="4">
    <source>
        <dbReference type="EMBL" id="KAJ7001308.1"/>
    </source>
</evidence>
<keyword evidence="5" id="KW-1185">Reference proteome</keyword>
<accession>A0AAD6R334</accession>
<evidence type="ECO:0000256" key="1">
    <source>
        <dbReference type="ARBA" id="ARBA00022801"/>
    </source>
</evidence>
<evidence type="ECO:0000313" key="5">
    <source>
        <dbReference type="Proteomes" id="UP001164929"/>
    </source>
</evidence>
<protein>
    <recommendedName>
        <fullName evidence="3">AB hydrolase-1 domain-containing protein</fullName>
    </recommendedName>
</protein>
<dbReference type="SUPFAM" id="SSF53474">
    <property type="entry name" value="alpha/beta-Hydrolases"/>
    <property type="match status" value="1"/>
</dbReference>
<name>A0AAD6R334_9ROSI</name>
<feature type="domain" description="AB hydrolase-1" evidence="3">
    <location>
        <begin position="10"/>
        <end position="61"/>
    </location>
</feature>
<dbReference type="InterPro" id="IPR000073">
    <property type="entry name" value="AB_hydrolase_1"/>
</dbReference>
<dbReference type="GO" id="GO:0016787">
    <property type="term" value="F:hydrolase activity"/>
    <property type="evidence" value="ECO:0007669"/>
    <property type="project" value="UniProtKB-KW"/>
</dbReference>